<reference evidence="4 5" key="1">
    <citation type="journal article" date="2018" name="Syst. Appl. Microbiol.">
        <title>Abditibacterium utsteinense sp. nov., the first cultivated member of candidate phylum FBP, isolated from ice-free Antarctic soil samples.</title>
        <authorList>
            <person name="Tahon G."/>
            <person name="Tytgat B."/>
            <person name="Lebbe L."/>
            <person name="Carlier A."/>
            <person name="Willems A."/>
        </authorList>
    </citation>
    <scope>NUCLEOTIDE SEQUENCE [LARGE SCALE GENOMIC DNA]</scope>
    <source>
        <strain evidence="4 5">LMG 29911</strain>
    </source>
</reference>
<dbReference type="EMBL" id="NIGF01000010">
    <property type="protein sequence ID" value="PQV63579.1"/>
    <property type="molecule type" value="Genomic_DNA"/>
</dbReference>
<proteinExistence type="predicted"/>
<dbReference type="InterPro" id="IPR051324">
    <property type="entry name" value="Stress/Tellurium_Resist"/>
</dbReference>
<evidence type="ECO:0000313" key="4">
    <source>
        <dbReference type="EMBL" id="PQV63579.1"/>
    </source>
</evidence>
<feature type="region of interest" description="Disordered" evidence="2">
    <location>
        <begin position="185"/>
        <end position="211"/>
    </location>
</feature>
<dbReference type="SUPFAM" id="SSF51126">
    <property type="entry name" value="Pectin lyase-like"/>
    <property type="match status" value="1"/>
</dbReference>
<accession>A0A2S8SS68</accession>
<dbReference type="RefSeq" id="WP_105484002.1">
    <property type="nucleotide sequence ID" value="NZ_NIGF01000010.1"/>
</dbReference>
<dbReference type="PANTHER" id="PTHR32097">
    <property type="entry name" value="CAMP-BINDING PROTEIN 1-RELATED"/>
    <property type="match status" value="1"/>
</dbReference>
<dbReference type="InterPro" id="IPR003325">
    <property type="entry name" value="TerD"/>
</dbReference>
<evidence type="ECO:0000313" key="5">
    <source>
        <dbReference type="Proteomes" id="UP000237684"/>
    </source>
</evidence>
<gene>
    <name evidence="4" type="ORF">B1R32_11042</name>
</gene>
<feature type="domain" description="TerD" evidence="3">
    <location>
        <begin position="5"/>
        <end position="182"/>
    </location>
</feature>
<comment type="caution">
    <text evidence="4">The sequence shown here is derived from an EMBL/GenBank/DDBJ whole genome shotgun (WGS) entry which is preliminary data.</text>
</comment>
<dbReference type="Proteomes" id="UP000237684">
    <property type="component" value="Unassembled WGS sequence"/>
</dbReference>
<evidence type="ECO:0000259" key="3">
    <source>
        <dbReference type="Pfam" id="PF02342"/>
    </source>
</evidence>
<evidence type="ECO:0000256" key="2">
    <source>
        <dbReference type="SAM" id="MobiDB-lite"/>
    </source>
</evidence>
<name>A0A2S8SS68_9BACT</name>
<protein>
    <submittedName>
        <fullName evidence="4">Stress response protein SCP2</fullName>
    </submittedName>
</protein>
<dbReference type="OrthoDB" id="8707822at2"/>
<keyword evidence="5" id="KW-1185">Reference proteome</keyword>
<dbReference type="GO" id="GO:0046690">
    <property type="term" value="P:response to tellurium ion"/>
    <property type="evidence" value="ECO:0007669"/>
    <property type="project" value="UniProtKB-KW"/>
</dbReference>
<dbReference type="PANTHER" id="PTHR32097:SF3">
    <property type="entry name" value="TELLURITE RESISTANCE PROTEIN"/>
    <property type="match status" value="1"/>
</dbReference>
<dbReference type="InParanoid" id="A0A2S8SS68"/>
<dbReference type="CDD" id="cd06974">
    <property type="entry name" value="TerD_like"/>
    <property type="match status" value="1"/>
</dbReference>
<dbReference type="Pfam" id="PF02342">
    <property type="entry name" value="TerD"/>
    <property type="match status" value="1"/>
</dbReference>
<dbReference type="InterPro" id="IPR011050">
    <property type="entry name" value="Pectin_lyase_fold/virulence"/>
</dbReference>
<keyword evidence="1" id="KW-0778">Tellurium resistance</keyword>
<dbReference type="AlphaFoldDB" id="A0A2S8SS68"/>
<organism evidence="4 5">
    <name type="scientific">Abditibacterium utsteinense</name>
    <dbReference type="NCBI Taxonomy" id="1960156"/>
    <lineage>
        <taxon>Bacteria</taxon>
        <taxon>Pseudomonadati</taxon>
        <taxon>Abditibacteriota</taxon>
        <taxon>Abditibacteriia</taxon>
        <taxon>Abditibacteriales</taxon>
        <taxon>Abditibacteriaceae</taxon>
        <taxon>Abditibacterium</taxon>
    </lineage>
</organism>
<dbReference type="Gene3D" id="2.60.60.30">
    <property type="entry name" value="sav2460 like domains"/>
    <property type="match status" value="1"/>
</dbReference>
<sequence>MRQFTRGERAKLSELAAINHIWEIGVSIDAPFFVVDFCCLGLDASGEVVDERYLISYNQPEAPQNAIRLDNTSNNGAIFTFNLGRLPQQVRRLVFTATLHEPSLPGGLLGAAFSWFGGVNADIGEGRLTLSTPAIDTGIFSFAGEDFAGESTLILGELYWRDEWRFVAAGQPLKGELNTFLRSLTDGPTPVPMRPSMPQRPVSPLSAPPRQPRAQTLLAPKVPALAPLTAAPSAPIAVSAPARLPVAPLPVAPLESPRAPAQPVAQSLVSPSNPASPVIASTVLPGALPFPQSLPPGGKLQDLIDVAAPGSTLTLMRDEYEGPITIDKTLILEGRDSALWSRIGPVVTIAAPDVVLHNLDIEITVSPAAPGETSANETGANETSVNETGANETNVALKIQNQAPHLQLDNVRVRGRISGLGAEDGDWELPALLDLGQFAPRAANDFCFSLRVPTPVQLLSPVEGVSLLPAELGAGQHQVTLQVRDVTPETLIVGFIEVRSASLTRRIPLSGSAVAGVAAKLAVKL</sequence>
<evidence type="ECO:0000256" key="1">
    <source>
        <dbReference type="ARBA" id="ARBA00022686"/>
    </source>
</evidence>